<name>A0A918TCB4_9BACT</name>
<dbReference type="AlphaFoldDB" id="A0A918TCB4"/>
<reference evidence="1" key="1">
    <citation type="journal article" date="2014" name="Int. J. Syst. Evol. Microbiol.">
        <title>Complete genome sequence of Corynebacterium casei LMG S-19264T (=DSM 44701T), isolated from a smear-ripened cheese.</title>
        <authorList>
            <consortium name="US DOE Joint Genome Institute (JGI-PGF)"/>
            <person name="Walter F."/>
            <person name="Albersmeier A."/>
            <person name="Kalinowski J."/>
            <person name="Ruckert C."/>
        </authorList>
    </citation>
    <scope>NUCLEOTIDE SEQUENCE</scope>
    <source>
        <strain evidence="1">KCTC 12988</strain>
    </source>
</reference>
<accession>A0A918TCB4</accession>
<evidence type="ECO:0000313" key="2">
    <source>
        <dbReference type="Proteomes" id="UP000644507"/>
    </source>
</evidence>
<comment type="caution">
    <text evidence="1">The sequence shown here is derived from an EMBL/GenBank/DDBJ whole genome shotgun (WGS) entry which is preliminary data.</text>
</comment>
<reference evidence="1" key="2">
    <citation type="submission" date="2020-09" db="EMBL/GenBank/DDBJ databases">
        <authorList>
            <person name="Sun Q."/>
            <person name="Kim S."/>
        </authorList>
    </citation>
    <scope>NUCLEOTIDE SEQUENCE</scope>
    <source>
        <strain evidence="1">KCTC 12988</strain>
    </source>
</reference>
<organism evidence="1 2">
    <name type="scientific">Roseibacillus persicicus</name>
    <dbReference type="NCBI Taxonomy" id="454148"/>
    <lineage>
        <taxon>Bacteria</taxon>
        <taxon>Pseudomonadati</taxon>
        <taxon>Verrucomicrobiota</taxon>
        <taxon>Verrucomicrobiia</taxon>
        <taxon>Verrucomicrobiales</taxon>
        <taxon>Verrucomicrobiaceae</taxon>
        <taxon>Roseibacillus</taxon>
    </lineage>
</organism>
<gene>
    <name evidence="1" type="ORF">GCM10007100_02120</name>
</gene>
<evidence type="ECO:0000313" key="1">
    <source>
        <dbReference type="EMBL" id="GHC41063.1"/>
    </source>
</evidence>
<keyword evidence="2" id="KW-1185">Reference proteome</keyword>
<dbReference type="Proteomes" id="UP000644507">
    <property type="component" value="Unassembled WGS sequence"/>
</dbReference>
<proteinExistence type="predicted"/>
<dbReference type="EMBL" id="BMXI01000001">
    <property type="protein sequence ID" value="GHC41063.1"/>
    <property type="molecule type" value="Genomic_DNA"/>
</dbReference>
<protein>
    <submittedName>
        <fullName evidence="1">Uncharacterized protein</fullName>
    </submittedName>
</protein>
<sequence>MTTLPLKKGEEKSLEDLKVRIHNVRWSTGSRLRVSVEISRAGGLSRKPLQVEAAVARYGNGYFGVPVQNRHSIAGEQIPFLPLEVVRQDFEILSPLMLPENKVSKEGLLEGAQLSLLIGHWEGQKGHRLDLEELVEEREEPVETVFALVDRVDSNNRNGHSSDAVRRQLELYRDPESIALILQRGPYSSKFWDTTLMAFLAKNVQESHKAQLLKRLKWSPVYGELMVRKGWAEEALPLLKSHLMAGRKVGPQSLLALIALGDKEMGPMLERQILNMHGKVLDTVMQGAAGHPGIDLDRIKREGWRRTKFGFGGDHVRVLWGAEAGDKEALRRMLVKSLDGKTWEKDILENWFAGQGGVTRLEQEWEKVEFSNDRWVIESP</sequence>